<feature type="domain" description="HTH CENPB-type" evidence="3">
    <location>
        <begin position="504"/>
        <end position="579"/>
    </location>
</feature>
<evidence type="ECO:0000313" key="4">
    <source>
        <dbReference type="EMBL" id="KAJ8891144.1"/>
    </source>
</evidence>
<feature type="compositionally biased region" description="Basic residues" evidence="2">
    <location>
        <begin position="300"/>
        <end position="310"/>
    </location>
</feature>
<dbReference type="EMBL" id="JARBHB010000003">
    <property type="protein sequence ID" value="KAJ8891144.1"/>
    <property type="molecule type" value="Genomic_DNA"/>
</dbReference>
<name>A0ABQ9I4H4_9NEOP</name>
<dbReference type="Pfam" id="PF03184">
    <property type="entry name" value="DDE_1"/>
    <property type="match status" value="2"/>
</dbReference>
<feature type="region of interest" description="Disordered" evidence="2">
    <location>
        <begin position="484"/>
        <end position="510"/>
    </location>
</feature>
<keyword evidence="5" id="KW-1185">Reference proteome</keyword>
<dbReference type="SMART" id="SM00674">
    <property type="entry name" value="CENPB"/>
    <property type="match status" value="1"/>
</dbReference>
<dbReference type="Pfam" id="PF03221">
    <property type="entry name" value="HTH_Tnp_Tc5"/>
    <property type="match status" value="1"/>
</dbReference>
<sequence>MDNPVMIDDYFDKLAATTKKLKIQDILKDHIWNVDETGLMYVMKPNKVVAEIGKKFIYSRTYTEHGETMTLFFLDSTDDSHKPKLLLMDSHGAHIMPQVSEFAKENDIYILTFQSHTTHILQPLDVCVYKALKSPRQKELDDYMTEHTQHARPNKQVFHPTYQVPFIKAMSDKNIRNAFRTRGIVPTDRTVIPKEKLVPLLLTERPVPEEVVLSDANPRPMTVETNPSIQTPPPVDNILKLPTAGPRKEHTRGRVRPNPKAKLITENPPTVHQTMNKQCPQKQQKVEVRHAAPGPSGVQHRGKATKKKTNVRVSSARPTVDDNWTCRTRKPIEAIEKRNARQNPARKNESERNVICTSAERKAAGIASPLGSYLSVQSLGKASVRESLPVAQGEKQFHYLMKMNLVPKDFDVERDWYFFSTSHGKGAVYGIGGLTKCALWNRVKQQKRVVECAEDFVAAASSAIQSMIAAIEDVKAGFSIKKGAEKNGVPRNTRSDKINGKTPTGTGPDSCLTKEEEEMLVEWAISVGKPGFPITRKDLQNSAQQHAKELNREFPFKDGRPGRKWCQHFLSRNPGLTLRTPQNLTKNISLPVMLFTDEHSSHLTLHTSKFCDEQGIILAALLPNATHILQPMDVGVFRPLKKEWKKAVHGEYSKCRMNHLDEWSEPCEEDTMVFEDMAEDNALPESFALVTLLGGKRGATKYRYVCIIQEVQEGDLKVLGMRCVDKTKKTFTTKDDDISFVNRSQDEGILPTIEMNATGARVNYIF</sequence>
<dbReference type="Proteomes" id="UP001159363">
    <property type="component" value="Chromosome 3"/>
</dbReference>
<protein>
    <recommendedName>
        <fullName evidence="3">HTH CENPB-type domain-containing protein</fullName>
    </recommendedName>
</protein>
<dbReference type="PROSITE" id="PS51253">
    <property type="entry name" value="HTH_CENPB"/>
    <property type="match status" value="1"/>
</dbReference>
<keyword evidence="1" id="KW-0238">DNA-binding</keyword>
<evidence type="ECO:0000259" key="3">
    <source>
        <dbReference type="PROSITE" id="PS51253"/>
    </source>
</evidence>
<feature type="region of interest" description="Disordered" evidence="2">
    <location>
        <begin position="242"/>
        <end position="266"/>
    </location>
</feature>
<reference evidence="4 5" key="1">
    <citation type="submission" date="2023-02" db="EMBL/GenBank/DDBJ databases">
        <title>LHISI_Scaffold_Assembly.</title>
        <authorList>
            <person name="Stuart O.P."/>
            <person name="Cleave R."/>
            <person name="Magrath M.J.L."/>
            <person name="Mikheyev A.S."/>
        </authorList>
    </citation>
    <scope>NUCLEOTIDE SEQUENCE [LARGE SCALE GENOMIC DNA]</scope>
    <source>
        <strain evidence="4">Daus_M_001</strain>
        <tissue evidence="4">Leg muscle</tissue>
    </source>
</reference>
<evidence type="ECO:0000256" key="2">
    <source>
        <dbReference type="SAM" id="MobiDB-lite"/>
    </source>
</evidence>
<accession>A0ABQ9I4H4</accession>
<comment type="caution">
    <text evidence="4">The sequence shown here is derived from an EMBL/GenBank/DDBJ whole genome shotgun (WGS) entry which is preliminary data.</text>
</comment>
<feature type="compositionally biased region" description="Basic residues" evidence="2">
    <location>
        <begin position="249"/>
        <end position="259"/>
    </location>
</feature>
<feature type="region of interest" description="Disordered" evidence="2">
    <location>
        <begin position="292"/>
        <end position="323"/>
    </location>
</feature>
<proteinExistence type="predicted"/>
<evidence type="ECO:0000313" key="5">
    <source>
        <dbReference type="Proteomes" id="UP001159363"/>
    </source>
</evidence>
<organism evidence="4 5">
    <name type="scientific">Dryococelus australis</name>
    <dbReference type="NCBI Taxonomy" id="614101"/>
    <lineage>
        <taxon>Eukaryota</taxon>
        <taxon>Metazoa</taxon>
        <taxon>Ecdysozoa</taxon>
        <taxon>Arthropoda</taxon>
        <taxon>Hexapoda</taxon>
        <taxon>Insecta</taxon>
        <taxon>Pterygota</taxon>
        <taxon>Neoptera</taxon>
        <taxon>Polyneoptera</taxon>
        <taxon>Phasmatodea</taxon>
        <taxon>Verophasmatodea</taxon>
        <taxon>Anareolatae</taxon>
        <taxon>Phasmatidae</taxon>
        <taxon>Eurycanthinae</taxon>
        <taxon>Dryococelus</taxon>
    </lineage>
</organism>
<dbReference type="PANTHER" id="PTHR19303">
    <property type="entry name" value="TRANSPOSON"/>
    <property type="match status" value="1"/>
</dbReference>
<evidence type="ECO:0000256" key="1">
    <source>
        <dbReference type="ARBA" id="ARBA00023125"/>
    </source>
</evidence>
<gene>
    <name evidence="4" type="ORF">PR048_010658</name>
</gene>
<dbReference type="InterPro" id="IPR006600">
    <property type="entry name" value="HTH_CenpB_DNA-bd_dom"/>
</dbReference>
<dbReference type="PANTHER" id="PTHR19303:SF74">
    <property type="entry name" value="POGO TRANSPOSABLE ELEMENT WITH KRAB DOMAIN"/>
    <property type="match status" value="1"/>
</dbReference>
<dbReference type="InterPro" id="IPR050863">
    <property type="entry name" value="CenT-Element_Derived"/>
</dbReference>
<dbReference type="InterPro" id="IPR004875">
    <property type="entry name" value="DDE_SF_endonuclease_dom"/>
</dbReference>